<dbReference type="AlphaFoldDB" id="A0A8H7AJW6"/>
<name>A0A8H7AJW6_9EURO</name>
<gene>
    <name evidence="2" type="ORF">GJ744_006319</name>
</gene>
<dbReference type="Proteomes" id="UP000606974">
    <property type="component" value="Unassembled WGS sequence"/>
</dbReference>
<dbReference type="EMBL" id="JAACFV010000029">
    <property type="protein sequence ID" value="KAF7510473.1"/>
    <property type="molecule type" value="Genomic_DNA"/>
</dbReference>
<accession>A0A8H7AJW6</accession>
<proteinExistence type="predicted"/>
<comment type="caution">
    <text evidence="2">The sequence shown here is derived from an EMBL/GenBank/DDBJ whole genome shotgun (WGS) entry which is preliminary data.</text>
</comment>
<feature type="region of interest" description="Disordered" evidence="1">
    <location>
        <begin position="1"/>
        <end position="22"/>
    </location>
</feature>
<organism evidence="2 3">
    <name type="scientific">Endocarpon pusillum</name>
    <dbReference type="NCBI Taxonomy" id="364733"/>
    <lineage>
        <taxon>Eukaryota</taxon>
        <taxon>Fungi</taxon>
        <taxon>Dikarya</taxon>
        <taxon>Ascomycota</taxon>
        <taxon>Pezizomycotina</taxon>
        <taxon>Eurotiomycetes</taxon>
        <taxon>Chaetothyriomycetidae</taxon>
        <taxon>Verrucariales</taxon>
        <taxon>Verrucariaceae</taxon>
        <taxon>Endocarpon</taxon>
    </lineage>
</organism>
<evidence type="ECO:0000256" key="1">
    <source>
        <dbReference type="SAM" id="MobiDB-lite"/>
    </source>
</evidence>
<evidence type="ECO:0000313" key="3">
    <source>
        <dbReference type="Proteomes" id="UP000606974"/>
    </source>
</evidence>
<feature type="compositionally biased region" description="Polar residues" evidence="1">
    <location>
        <begin position="1"/>
        <end position="12"/>
    </location>
</feature>
<protein>
    <submittedName>
        <fullName evidence="2">Uncharacterized protein</fullName>
    </submittedName>
</protein>
<keyword evidence="3" id="KW-1185">Reference proteome</keyword>
<evidence type="ECO:0000313" key="2">
    <source>
        <dbReference type="EMBL" id="KAF7510473.1"/>
    </source>
</evidence>
<reference evidence="2" key="1">
    <citation type="submission" date="2020-02" db="EMBL/GenBank/DDBJ databases">
        <authorList>
            <person name="Palmer J.M."/>
        </authorList>
    </citation>
    <scope>NUCLEOTIDE SEQUENCE</scope>
    <source>
        <strain evidence="2">EPUS1.4</strain>
        <tissue evidence="2">Thallus</tissue>
    </source>
</reference>
<sequence>MHLWNARSSTSPAKKKDHRQPALHDGLRCGMVAGDFEVVADGVMSLPTSGNSRKV</sequence>